<dbReference type="GO" id="GO:0001727">
    <property type="term" value="F:lipid kinase activity"/>
    <property type="evidence" value="ECO:0007669"/>
    <property type="project" value="UniProtKB-ARBA"/>
</dbReference>
<evidence type="ECO:0000313" key="3">
    <source>
        <dbReference type="EMBL" id="KAK4459046.1"/>
    </source>
</evidence>
<keyword evidence="4" id="KW-1185">Reference proteome</keyword>
<keyword evidence="3" id="KW-0418">Kinase</keyword>
<dbReference type="SUPFAM" id="SSF111331">
    <property type="entry name" value="NAD kinase/diacylglycerol kinase-like"/>
    <property type="match status" value="1"/>
</dbReference>
<feature type="region of interest" description="Disordered" evidence="1">
    <location>
        <begin position="349"/>
        <end position="388"/>
    </location>
</feature>
<keyword evidence="3" id="KW-0808">Transferase</keyword>
<feature type="domain" description="DAGKc" evidence="2">
    <location>
        <begin position="144"/>
        <end position="283"/>
    </location>
</feature>
<dbReference type="Pfam" id="PF00781">
    <property type="entry name" value="DAGK_cat"/>
    <property type="match status" value="1"/>
</dbReference>
<comment type="caution">
    <text evidence="3">The sequence shown here is derived from an EMBL/GenBank/DDBJ whole genome shotgun (WGS) entry which is preliminary data.</text>
</comment>
<feature type="compositionally biased region" description="Polar residues" evidence="1">
    <location>
        <begin position="9"/>
        <end position="26"/>
    </location>
</feature>
<dbReference type="InterPro" id="IPR001206">
    <property type="entry name" value="Diacylglycerol_kinase_cat_dom"/>
</dbReference>
<dbReference type="PANTHER" id="PTHR12358:SF31">
    <property type="entry name" value="ACYLGLYCEROL KINASE, MITOCHONDRIAL"/>
    <property type="match status" value="1"/>
</dbReference>
<proteinExistence type="predicted"/>
<protein>
    <submittedName>
        <fullName evidence="3">Phingoid long chain base kinase</fullName>
    </submittedName>
</protein>
<dbReference type="EMBL" id="MU865048">
    <property type="protein sequence ID" value="KAK4459046.1"/>
    <property type="molecule type" value="Genomic_DNA"/>
</dbReference>
<gene>
    <name evidence="3" type="ORF">QBC42DRAFT_208925</name>
</gene>
<dbReference type="GO" id="GO:0046512">
    <property type="term" value="P:sphingosine biosynthetic process"/>
    <property type="evidence" value="ECO:0007669"/>
    <property type="project" value="TreeGrafter"/>
</dbReference>
<name>A0AAV9HGP5_9PEZI</name>
<dbReference type="SMART" id="SM00046">
    <property type="entry name" value="DAGKc"/>
    <property type="match status" value="1"/>
</dbReference>
<evidence type="ECO:0000256" key="1">
    <source>
        <dbReference type="SAM" id="MobiDB-lite"/>
    </source>
</evidence>
<reference evidence="3" key="2">
    <citation type="submission" date="2023-06" db="EMBL/GenBank/DDBJ databases">
        <authorList>
            <consortium name="Lawrence Berkeley National Laboratory"/>
            <person name="Mondo S.J."/>
            <person name="Hensen N."/>
            <person name="Bonometti L."/>
            <person name="Westerberg I."/>
            <person name="Brannstrom I.O."/>
            <person name="Guillou S."/>
            <person name="Cros-Aarteil S."/>
            <person name="Calhoun S."/>
            <person name="Haridas S."/>
            <person name="Kuo A."/>
            <person name="Pangilinan J."/>
            <person name="Riley R."/>
            <person name="Labutti K."/>
            <person name="Andreopoulos B."/>
            <person name="Lipzen A."/>
            <person name="Chen C."/>
            <person name="Yanf M."/>
            <person name="Daum C."/>
            <person name="Ng V."/>
            <person name="Clum A."/>
            <person name="Steindorff A."/>
            <person name="Ohm R."/>
            <person name="Martin F."/>
            <person name="Silar P."/>
            <person name="Natvig D."/>
            <person name="Lalanne C."/>
            <person name="Gautier V."/>
            <person name="Ament-Velasquez S.L."/>
            <person name="Kruys A."/>
            <person name="Hutchinson M.I."/>
            <person name="Powell A.J."/>
            <person name="Barry K."/>
            <person name="Miller A.N."/>
            <person name="Grigoriev I.V."/>
            <person name="Debuchy R."/>
            <person name="Gladieux P."/>
            <person name="Thoren M.H."/>
            <person name="Johannesson H."/>
        </authorList>
    </citation>
    <scope>NUCLEOTIDE SEQUENCE</scope>
    <source>
        <strain evidence="3">PSN324</strain>
    </source>
</reference>
<dbReference type="PROSITE" id="PS50146">
    <property type="entry name" value="DAGK"/>
    <property type="match status" value="1"/>
</dbReference>
<dbReference type="GO" id="GO:0005737">
    <property type="term" value="C:cytoplasm"/>
    <property type="evidence" value="ECO:0007669"/>
    <property type="project" value="TreeGrafter"/>
</dbReference>
<dbReference type="InterPro" id="IPR016064">
    <property type="entry name" value="NAD/diacylglycerol_kinase_sf"/>
</dbReference>
<accession>A0AAV9HGP5</accession>
<organism evidence="3 4">
    <name type="scientific">Cladorrhinum samala</name>
    <dbReference type="NCBI Taxonomy" id="585594"/>
    <lineage>
        <taxon>Eukaryota</taxon>
        <taxon>Fungi</taxon>
        <taxon>Dikarya</taxon>
        <taxon>Ascomycota</taxon>
        <taxon>Pezizomycotina</taxon>
        <taxon>Sordariomycetes</taxon>
        <taxon>Sordariomycetidae</taxon>
        <taxon>Sordariales</taxon>
        <taxon>Podosporaceae</taxon>
        <taxon>Cladorrhinum</taxon>
    </lineage>
</organism>
<dbReference type="InterPro" id="IPR055916">
    <property type="entry name" value="DUF7493"/>
</dbReference>
<reference evidence="3" key="1">
    <citation type="journal article" date="2023" name="Mol. Phylogenet. Evol.">
        <title>Genome-scale phylogeny and comparative genomics of the fungal order Sordariales.</title>
        <authorList>
            <person name="Hensen N."/>
            <person name="Bonometti L."/>
            <person name="Westerberg I."/>
            <person name="Brannstrom I.O."/>
            <person name="Guillou S."/>
            <person name="Cros-Aarteil S."/>
            <person name="Calhoun S."/>
            <person name="Haridas S."/>
            <person name="Kuo A."/>
            <person name="Mondo S."/>
            <person name="Pangilinan J."/>
            <person name="Riley R."/>
            <person name="LaButti K."/>
            <person name="Andreopoulos B."/>
            <person name="Lipzen A."/>
            <person name="Chen C."/>
            <person name="Yan M."/>
            <person name="Daum C."/>
            <person name="Ng V."/>
            <person name="Clum A."/>
            <person name="Steindorff A."/>
            <person name="Ohm R.A."/>
            <person name="Martin F."/>
            <person name="Silar P."/>
            <person name="Natvig D.O."/>
            <person name="Lalanne C."/>
            <person name="Gautier V."/>
            <person name="Ament-Velasquez S.L."/>
            <person name="Kruys A."/>
            <person name="Hutchinson M.I."/>
            <person name="Powell A.J."/>
            <person name="Barry K."/>
            <person name="Miller A.N."/>
            <person name="Grigoriev I.V."/>
            <person name="Debuchy R."/>
            <person name="Gladieux P."/>
            <person name="Hiltunen Thoren M."/>
            <person name="Johannesson H."/>
        </authorList>
    </citation>
    <scope>NUCLEOTIDE SEQUENCE</scope>
    <source>
        <strain evidence="3">PSN324</strain>
    </source>
</reference>
<dbReference type="GO" id="GO:0016020">
    <property type="term" value="C:membrane"/>
    <property type="evidence" value="ECO:0007669"/>
    <property type="project" value="TreeGrafter"/>
</dbReference>
<dbReference type="InterPro" id="IPR017438">
    <property type="entry name" value="ATP-NAD_kinase_N"/>
</dbReference>
<feature type="region of interest" description="Disordered" evidence="1">
    <location>
        <begin position="1"/>
        <end position="26"/>
    </location>
</feature>
<dbReference type="InterPro" id="IPR050187">
    <property type="entry name" value="Lipid_Phosphate_FormReg"/>
</dbReference>
<evidence type="ECO:0000313" key="4">
    <source>
        <dbReference type="Proteomes" id="UP001321749"/>
    </source>
</evidence>
<dbReference type="Gene3D" id="3.40.50.10330">
    <property type="entry name" value="Probable inorganic polyphosphate/atp-NAD kinase, domain 1"/>
    <property type="match status" value="1"/>
</dbReference>
<dbReference type="AlphaFoldDB" id="A0AAV9HGP5"/>
<evidence type="ECO:0000259" key="2">
    <source>
        <dbReference type="PROSITE" id="PS50146"/>
    </source>
</evidence>
<dbReference type="Proteomes" id="UP001321749">
    <property type="component" value="Unassembled WGS sequence"/>
</dbReference>
<dbReference type="PANTHER" id="PTHR12358">
    <property type="entry name" value="SPHINGOSINE KINASE"/>
    <property type="match status" value="1"/>
</dbReference>
<dbReference type="GO" id="GO:0016773">
    <property type="term" value="F:phosphotransferase activity, alcohol group as acceptor"/>
    <property type="evidence" value="ECO:0007669"/>
    <property type="project" value="UniProtKB-ARBA"/>
</dbReference>
<dbReference type="Pfam" id="PF24321">
    <property type="entry name" value="DUF7493"/>
    <property type="match status" value="1"/>
</dbReference>
<dbReference type="Gene3D" id="2.60.200.40">
    <property type="match status" value="1"/>
</dbReference>
<sequence length="546" mass="59303">MATDASVGPTKTAQSNNAQIDEGNSSNRINDNEVLVLSPGVALNLGRDALFIPERLTTKPNRSCLCGSSVSTGTPNSIPYYNILWAEISEDRSWLLIDYAHEDKPHHLVVRNLKVAIPAAPAGPEDQVSPWIELLLDRSYGTSVRRKRAWVLVNPHAGPGGADKIWEKQVKPIFEAARMPMTIVRTTYSGEAVDLAQVLDIDQYDIAIPCSGDGLPHEVFNGLGKRPDARRALSKIAVCHIPCGSGNAMSCNLYGTHRPTLAALAIIKGVPTRLDLVSVTQGDRRTLSFLSQALGVIADLDLGTEHMRWMGAARFTVGFLTLVMQKKTYPCDIAVKVEIEHKEHVKKHYRERVTQGSASESEVGDEQSENGKGNVPEASASGPADNLDDLGLPPLKYGTVMDKLPEGWELVPHENLGSFYCGNMAYMAPDANFFSAALANDGLMDLVTTDGDVSPLKSIGLQLAVDSGEFFDSPLVTYRKVSAYRIIPRNTGKGGYISIDGEAIPFEPFQAEIHQGLGLTLSKRGTFEAPGPLNWDKVTNSERLMA</sequence>